<dbReference type="EMBL" id="JAUSVX010000010">
    <property type="protein sequence ID" value="MDQ0471928.1"/>
    <property type="molecule type" value="Genomic_DNA"/>
</dbReference>
<dbReference type="InterPro" id="IPR029058">
    <property type="entry name" value="AB_hydrolase_fold"/>
</dbReference>
<keyword evidence="1" id="KW-0378">Hydrolase</keyword>
<gene>
    <name evidence="4" type="ORF">QO011_004955</name>
</gene>
<accession>A0ABU0JET8</accession>
<dbReference type="PROSITE" id="PS51257">
    <property type="entry name" value="PROKAR_LIPOPROTEIN"/>
    <property type="match status" value="1"/>
</dbReference>
<dbReference type="SUPFAM" id="SSF53474">
    <property type="entry name" value="alpha/beta-Hydrolases"/>
    <property type="match status" value="1"/>
</dbReference>
<dbReference type="PROSITE" id="PS00122">
    <property type="entry name" value="CARBOXYLESTERASE_B_1"/>
    <property type="match status" value="1"/>
</dbReference>
<protein>
    <submittedName>
        <fullName evidence="4">Acetyl esterase/lipase</fullName>
    </submittedName>
</protein>
<evidence type="ECO:0000256" key="2">
    <source>
        <dbReference type="SAM" id="SignalP"/>
    </source>
</evidence>
<dbReference type="Pfam" id="PF20434">
    <property type="entry name" value="BD-FAE"/>
    <property type="match status" value="1"/>
</dbReference>
<dbReference type="PANTHER" id="PTHR48081:SF9">
    <property type="entry name" value="CARBOXYLESTERASE"/>
    <property type="match status" value="1"/>
</dbReference>
<dbReference type="InterPro" id="IPR049492">
    <property type="entry name" value="BD-FAE-like_dom"/>
</dbReference>
<feature type="chain" id="PRO_5047218252" evidence="2">
    <location>
        <begin position="23"/>
        <end position="293"/>
    </location>
</feature>
<evidence type="ECO:0000313" key="5">
    <source>
        <dbReference type="Proteomes" id="UP001242480"/>
    </source>
</evidence>
<feature type="signal peptide" evidence="2">
    <location>
        <begin position="1"/>
        <end position="22"/>
    </location>
</feature>
<organism evidence="4 5">
    <name type="scientific">Labrys wisconsinensis</name>
    <dbReference type="NCBI Taxonomy" id="425677"/>
    <lineage>
        <taxon>Bacteria</taxon>
        <taxon>Pseudomonadati</taxon>
        <taxon>Pseudomonadota</taxon>
        <taxon>Alphaproteobacteria</taxon>
        <taxon>Hyphomicrobiales</taxon>
        <taxon>Xanthobacteraceae</taxon>
        <taxon>Labrys</taxon>
    </lineage>
</organism>
<evidence type="ECO:0000256" key="1">
    <source>
        <dbReference type="ARBA" id="ARBA00022801"/>
    </source>
</evidence>
<dbReference type="InterPro" id="IPR050300">
    <property type="entry name" value="GDXG_lipolytic_enzyme"/>
</dbReference>
<dbReference type="RefSeq" id="WP_307277873.1">
    <property type="nucleotide sequence ID" value="NZ_JAUSVX010000010.1"/>
</dbReference>
<reference evidence="4 5" key="1">
    <citation type="submission" date="2023-07" db="EMBL/GenBank/DDBJ databases">
        <title>Genomic Encyclopedia of Type Strains, Phase IV (KMG-IV): sequencing the most valuable type-strain genomes for metagenomic binning, comparative biology and taxonomic classification.</title>
        <authorList>
            <person name="Goeker M."/>
        </authorList>
    </citation>
    <scope>NUCLEOTIDE SEQUENCE [LARGE SCALE GENOMIC DNA]</scope>
    <source>
        <strain evidence="4 5">DSM 19619</strain>
    </source>
</reference>
<dbReference type="InterPro" id="IPR019826">
    <property type="entry name" value="Carboxylesterase_B_AS"/>
</dbReference>
<sequence length="293" mass="31158">MARAWSLLVAAAILGCAAAAWLAPLAVLNAFARAEDCSERTGLSYADGPRHGLDVYVPAGPGQGRPVVVFFYGGGWEEGERGSYRFIAAALAGRGFVTVVPDYRVYPQVRFPAFLQDAALAVRWAHDHAAQFGGDGGRLVLVGHSAGAHIAAMLTFDRQWLADVGLDATRDLRGMVGLAGPYDFLPLHSRTLEAIFGTGPALERTQPITFVDGGEAPVFLATGAHDATVDPGNTERLAARIRARGGRVDTRLYDWVDHRTLIGAFGWPLRPLAPVLADTAAFIRSVTGPQAAT</sequence>
<evidence type="ECO:0000259" key="3">
    <source>
        <dbReference type="Pfam" id="PF20434"/>
    </source>
</evidence>
<feature type="domain" description="BD-FAE-like" evidence="3">
    <location>
        <begin position="53"/>
        <end position="239"/>
    </location>
</feature>
<dbReference type="Proteomes" id="UP001242480">
    <property type="component" value="Unassembled WGS sequence"/>
</dbReference>
<keyword evidence="5" id="KW-1185">Reference proteome</keyword>
<dbReference type="Gene3D" id="3.40.50.1820">
    <property type="entry name" value="alpha/beta hydrolase"/>
    <property type="match status" value="1"/>
</dbReference>
<name>A0ABU0JET8_9HYPH</name>
<evidence type="ECO:0000313" key="4">
    <source>
        <dbReference type="EMBL" id="MDQ0471928.1"/>
    </source>
</evidence>
<dbReference type="PANTHER" id="PTHR48081">
    <property type="entry name" value="AB HYDROLASE SUPERFAMILY PROTEIN C4A8.06C"/>
    <property type="match status" value="1"/>
</dbReference>
<keyword evidence="2" id="KW-0732">Signal</keyword>
<comment type="caution">
    <text evidence="4">The sequence shown here is derived from an EMBL/GenBank/DDBJ whole genome shotgun (WGS) entry which is preliminary data.</text>
</comment>
<proteinExistence type="predicted"/>